<evidence type="ECO:0000256" key="1">
    <source>
        <dbReference type="SAM" id="MobiDB-lite"/>
    </source>
</evidence>
<dbReference type="Pfam" id="PF00075">
    <property type="entry name" value="RNase_H"/>
    <property type="match status" value="1"/>
</dbReference>
<accession>D3BJA3</accession>
<dbReference type="EMBL" id="ADBJ01000038">
    <property type="protein sequence ID" value="EFA77983.1"/>
    <property type="molecule type" value="Genomic_DNA"/>
</dbReference>
<dbReference type="InterPro" id="IPR036397">
    <property type="entry name" value="RNaseH_sf"/>
</dbReference>
<comment type="caution">
    <text evidence="3">The sequence shown here is derived from an EMBL/GenBank/DDBJ whole genome shotgun (WGS) entry which is preliminary data.</text>
</comment>
<feature type="region of interest" description="Disordered" evidence="1">
    <location>
        <begin position="232"/>
        <end position="264"/>
    </location>
</feature>
<feature type="region of interest" description="Disordered" evidence="1">
    <location>
        <begin position="98"/>
        <end position="168"/>
    </location>
</feature>
<sequence>MISNQIHSVPPPQTTNTMNQQQQQQQQQQPLYSNGNGSSNSPLNGYTTVGLGGDFISNNVNIGDINNVDMYNRKRKAETEQIIEQHYQLQDQQLQSQPPLPQLLPTQTQTQIQTPTQTPPLLQQPQQQQQQTIQQAKPTTPQSSSPTPPNVDNATINAPDSKREKPTEIEKIVIYTDGACRRNPGPGSWGCLIFEGDNIKTLDEQTAKSLCGGEVKTTNNRMELMAVIQGLEKKDKQKAKKKTNEHFHPSTHPSIQPQPTKPVK</sequence>
<feature type="compositionally biased region" description="Low complexity" evidence="1">
    <location>
        <begin position="98"/>
        <end position="145"/>
    </location>
</feature>
<dbReference type="SUPFAM" id="SSF53098">
    <property type="entry name" value="Ribonuclease H-like"/>
    <property type="match status" value="1"/>
</dbReference>
<dbReference type="STRING" id="670386.D3BJA3"/>
<dbReference type="RefSeq" id="XP_020430111.1">
    <property type="nucleotide sequence ID" value="XM_020579436.1"/>
</dbReference>
<dbReference type="AlphaFoldDB" id="D3BJA3"/>
<reference evidence="3 4" key="1">
    <citation type="journal article" date="2011" name="Genome Res.">
        <title>Phylogeny-wide analysis of social amoeba genomes highlights ancient origins for complex intercellular communication.</title>
        <authorList>
            <person name="Heidel A.J."/>
            <person name="Lawal H.M."/>
            <person name="Felder M."/>
            <person name="Schilde C."/>
            <person name="Helps N.R."/>
            <person name="Tunggal B."/>
            <person name="Rivero F."/>
            <person name="John U."/>
            <person name="Schleicher M."/>
            <person name="Eichinger L."/>
            <person name="Platzer M."/>
            <person name="Noegel A.A."/>
            <person name="Schaap P."/>
            <person name="Gloeckner G."/>
        </authorList>
    </citation>
    <scope>NUCLEOTIDE SEQUENCE [LARGE SCALE GENOMIC DNA]</scope>
    <source>
        <strain evidence="4">ATCC 26659 / Pp 5 / PN500</strain>
    </source>
</reference>
<dbReference type="InterPro" id="IPR002156">
    <property type="entry name" value="RNaseH_domain"/>
</dbReference>
<dbReference type="Gene3D" id="3.30.420.10">
    <property type="entry name" value="Ribonuclease H-like superfamily/Ribonuclease H"/>
    <property type="match status" value="1"/>
</dbReference>
<evidence type="ECO:0000313" key="4">
    <source>
        <dbReference type="Proteomes" id="UP000001396"/>
    </source>
</evidence>
<dbReference type="GO" id="GO:0003676">
    <property type="term" value="F:nucleic acid binding"/>
    <property type="evidence" value="ECO:0007669"/>
    <property type="project" value="InterPro"/>
</dbReference>
<protein>
    <recommendedName>
        <fullName evidence="2">RNase H type-1 domain-containing protein</fullName>
    </recommendedName>
</protein>
<keyword evidence="4" id="KW-1185">Reference proteome</keyword>
<evidence type="ECO:0000259" key="2">
    <source>
        <dbReference type="PROSITE" id="PS50879"/>
    </source>
</evidence>
<gene>
    <name evidence="3" type="ORF">PPL_08628</name>
</gene>
<dbReference type="GO" id="GO:0004523">
    <property type="term" value="F:RNA-DNA hybrid ribonuclease activity"/>
    <property type="evidence" value="ECO:0007669"/>
    <property type="project" value="InterPro"/>
</dbReference>
<feature type="domain" description="RNase H type-1" evidence="2">
    <location>
        <begin position="168"/>
        <end position="264"/>
    </location>
</feature>
<dbReference type="InParanoid" id="D3BJA3"/>
<organism evidence="3 4">
    <name type="scientific">Heterostelium pallidum (strain ATCC 26659 / Pp 5 / PN500)</name>
    <name type="common">Cellular slime mold</name>
    <name type="synonym">Polysphondylium pallidum</name>
    <dbReference type="NCBI Taxonomy" id="670386"/>
    <lineage>
        <taxon>Eukaryota</taxon>
        <taxon>Amoebozoa</taxon>
        <taxon>Evosea</taxon>
        <taxon>Eumycetozoa</taxon>
        <taxon>Dictyostelia</taxon>
        <taxon>Acytosteliales</taxon>
        <taxon>Acytosteliaceae</taxon>
        <taxon>Heterostelium</taxon>
    </lineage>
</organism>
<name>D3BJA3_HETP5</name>
<dbReference type="Proteomes" id="UP000001396">
    <property type="component" value="Unassembled WGS sequence"/>
</dbReference>
<dbReference type="GeneID" id="31364107"/>
<dbReference type="InterPro" id="IPR012337">
    <property type="entry name" value="RNaseH-like_sf"/>
</dbReference>
<feature type="region of interest" description="Disordered" evidence="1">
    <location>
        <begin position="1"/>
        <end position="45"/>
    </location>
</feature>
<dbReference type="PROSITE" id="PS50879">
    <property type="entry name" value="RNASE_H_1"/>
    <property type="match status" value="1"/>
</dbReference>
<proteinExistence type="predicted"/>
<evidence type="ECO:0000313" key="3">
    <source>
        <dbReference type="EMBL" id="EFA77983.1"/>
    </source>
</evidence>
<feature type="compositionally biased region" description="Low complexity" evidence="1">
    <location>
        <begin position="20"/>
        <end position="45"/>
    </location>
</feature>